<name>A0AAU9WUX1_9CNID</name>
<feature type="domain" description="Thioredoxin" evidence="4">
    <location>
        <begin position="764"/>
        <end position="886"/>
    </location>
</feature>
<dbReference type="InterPro" id="IPR013766">
    <property type="entry name" value="Thioredoxin_domain"/>
</dbReference>
<keyword evidence="6" id="KW-1185">Reference proteome</keyword>
<feature type="domain" description="Thioredoxin" evidence="4">
    <location>
        <begin position="507"/>
        <end position="629"/>
    </location>
</feature>
<feature type="domain" description="Thioredoxin" evidence="4">
    <location>
        <begin position="261"/>
        <end position="378"/>
    </location>
</feature>
<protein>
    <recommendedName>
        <fullName evidence="4">Thioredoxin domain-containing protein</fullName>
    </recommendedName>
</protein>
<reference evidence="5 6" key="1">
    <citation type="submission" date="2022-05" db="EMBL/GenBank/DDBJ databases">
        <authorList>
            <consortium name="Genoscope - CEA"/>
            <person name="William W."/>
        </authorList>
    </citation>
    <scope>NUCLEOTIDE SEQUENCE [LARGE SCALE GENOMIC DNA]</scope>
</reference>
<dbReference type="GO" id="GO:0003756">
    <property type="term" value="F:protein disulfide isomerase activity"/>
    <property type="evidence" value="ECO:0007669"/>
    <property type="project" value="InterPro"/>
</dbReference>
<comment type="caution">
    <text evidence="5">The sequence shown here is derived from an EMBL/GenBank/DDBJ whole genome shotgun (WGS) entry which is preliminary data.</text>
</comment>
<dbReference type="InterPro" id="IPR017937">
    <property type="entry name" value="Thioredoxin_CS"/>
</dbReference>
<dbReference type="InterPro" id="IPR051063">
    <property type="entry name" value="PDI"/>
</dbReference>
<dbReference type="PANTHER" id="PTHR45672:SF2">
    <property type="entry name" value="PROTEIN DISULFIDE-ISOMERASE A5"/>
    <property type="match status" value="1"/>
</dbReference>
<dbReference type="PRINTS" id="PR00421">
    <property type="entry name" value="THIOREDOXIN"/>
</dbReference>
<feature type="region of interest" description="Disordered" evidence="2">
    <location>
        <begin position="1005"/>
        <end position="1033"/>
    </location>
</feature>
<accession>A0AAU9WUX1</accession>
<evidence type="ECO:0000313" key="6">
    <source>
        <dbReference type="Proteomes" id="UP001159428"/>
    </source>
</evidence>
<dbReference type="EMBL" id="CALNXJ010000022">
    <property type="protein sequence ID" value="CAH3126693.1"/>
    <property type="molecule type" value="Genomic_DNA"/>
</dbReference>
<dbReference type="Gene3D" id="3.40.30.10">
    <property type="entry name" value="Glutaredoxin"/>
    <property type="match status" value="8"/>
</dbReference>
<gene>
    <name evidence="5" type="ORF">PMEA_00012686</name>
</gene>
<organism evidence="5 6">
    <name type="scientific">Pocillopora meandrina</name>
    <dbReference type="NCBI Taxonomy" id="46732"/>
    <lineage>
        <taxon>Eukaryota</taxon>
        <taxon>Metazoa</taxon>
        <taxon>Cnidaria</taxon>
        <taxon>Anthozoa</taxon>
        <taxon>Hexacorallia</taxon>
        <taxon>Scleractinia</taxon>
        <taxon>Astrocoeniina</taxon>
        <taxon>Pocilloporidae</taxon>
        <taxon>Pocillopora</taxon>
    </lineage>
</organism>
<evidence type="ECO:0000259" key="4">
    <source>
        <dbReference type="PROSITE" id="PS51352"/>
    </source>
</evidence>
<dbReference type="PANTHER" id="PTHR45672">
    <property type="entry name" value="PROTEIN DISULFIDE-ISOMERASE C17H9.14C-RELATED"/>
    <property type="match status" value="1"/>
</dbReference>
<dbReference type="PROSITE" id="PS51352">
    <property type="entry name" value="THIOREDOXIN_2"/>
    <property type="match status" value="7"/>
</dbReference>
<feature type="domain" description="Thioredoxin" evidence="4">
    <location>
        <begin position="131"/>
        <end position="260"/>
    </location>
</feature>
<dbReference type="InterPro" id="IPR046374">
    <property type="entry name" value="PDI_a_PDIR"/>
</dbReference>
<evidence type="ECO:0000313" key="5">
    <source>
        <dbReference type="EMBL" id="CAH3126693.1"/>
    </source>
</evidence>
<dbReference type="Pfam" id="PF00085">
    <property type="entry name" value="Thioredoxin"/>
    <property type="match status" value="7"/>
</dbReference>
<proteinExistence type="inferred from homology"/>
<sequence>MAKKNFWFNSFIWLVFVVGLSKQAKKKIDKSSIIEINDIKPFKKLQRTHTNLLVLFAQSERDASSRFEVLARVAEEIKGRGTVAYINCGESKDTKKMCKKLRVSPQPVMLKHYKDGDFNKDYDRKNTVKSMLNFMNDPTGEMPWEEEEGTEDVRHVHTSSEFVKLTTKEKKPIMVMFYAPWCGYCKKLKPDYAVAATELKGEAIMAGMDVDTYDAYQIREKFNITGFPTLIYFENGEEKYRYQGKHDKDSLVEWMRNPAPSTPPAKEEEWSDIPSDVVHLKDDTFDDFIANNPSVLVMFYAPWCGHCKAMKPEYTDAAKTMKEEEVPGVIAAVDATMETAVGKRFKIEGYPTVKYFKDGEFAFDVNERTADKIVAFMKDPKEPPPPPPPEKDWSEVESEVEHLTDDTFKGFLKKKKHVLVMFYAPWCGHCKKAKPEFMEAAKHDVENSKVAYAAVDCTVHRSVCNQFDVQGYPTFRYFNYGKKDFKYIGGRVAKDFIQFMENPREGPPPPPSEPEWKDMPSHVTHLTDNTFEEFVTTHHSVLVMFYAPWCGHCKAMKPAYMEAAEELHSKNARSVLAAVDCTKEKSLAQKYDIDGFPTGECYRKGEFASEYRKARTKEDLVDFMLMSEASAPADAKTAKPEKPVEPAWSDEDTDVVHLTASTFQEFIKSHSSALVMFYAPWCPHCKKIKPEFSEVAKEVNTENKVPGALGAVDCTVDGDLCTEQEVKRYPTRESFTSHGEFAYKYTKKRKAEDMLAFMKDPQKPAPPPPPPDWSKESGKVHFLTNETWDSFMAEHPSVLVMFFAPWCGYCKAMKPNFFKAAEILSEQHPSEALAAVDCTKFKPICKRTGLKGYPTGKTRLFFRNGEMEKDYDGDRSAEDIINFMKSMSGVDTVPEETKGTETEKEESDGLKILTSANFESFLSETEHVLVMFFAPWCGHCQNAKPKFLKASEAFAEEANKAFTAVDCTQDSDLCDKQGVNGYPTIKYYRYGAFVVEYDGDRTEEDFLSFMKSPPNPLPPDQPDSNQDEKRDEL</sequence>
<dbReference type="GO" id="GO:0005783">
    <property type="term" value="C:endoplasmic reticulum"/>
    <property type="evidence" value="ECO:0007669"/>
    <property type="project" value="TreeGrafter"/>
</dbReference>
<comment type="similarity">
    <text evidence="1">Belongs to the protein disulfide isomerase family.</text>
</comment>
<dbReference type="SUPFAM" id="SSF52833">
    <property type="entry name" value="Thioredoxin-like"/>
    <property type="match status" value="8"/>
</dbReference>
<dbReference type="AlphaFoldDB" id="A0AAU9WUX1"/>
<dbReference type="Proteomes" id="UP001159428">
    <property type="component" value="Unassembled WGS sequence"/>
</dbReference>
<feature type="signal peptide" evidence="3">
    <location>
        <begin position="1"/>
        <end position="23"/>
    </location>
</feature>
<feature type="domain" description="Thioredoxin" evidence="4">
    <location>
        <begin position="380"/>
        <end position="505"/>
    </location>
</feature>
<feature type="domain" description="Thioredoxin" evidence="4">
    <location>
        <begin position="887"/>
        <end position="1015"/>
    </location>
</feature>
<dbReference type="CDD" id="cd02997">
    <property type="entry name" value="PDI_a_PDIR"/>
    <property type="match status" value="2"/>
</dbReference>
<dbReference type="GO" id="GO:0006457">
    <property type="term" value="P:protein folding"/>
    <property type="evidence" value="ECO:0007669"/>
    <property type="project" value="TreeGrafter"/>
</dbReference>
<dbReference type="InterPro" id="IPR036249">
    <property type="entry name" value="Thioredoxin-like_sf"/>
</dbReference>
<keyword evidence="3" id="KW-0732">Signal</keyword>
<evidence type="ECO:0000256" key="2">
    <source>
        <dbReference type="SAM" id="MobiDB-lite"/>
    </source>
</evidence>
<feature type="domain" description="Thioredoxin" evidence="4">
    <location>
        <begin position="633"/>
        <end position="763"/>
    </location>
</feature>
<dbReference type="CDD" id="cd02961">
    <property type="entry name" value="PDI_a_family"/>
    <property type="match status" value="1"/>
</dbReference>
<dbReference type="PROSITE" id="PS00194">
    <property type="entry name" value="THIOREDOXIN_1"/>
    <property type="match status" value="5"/>
</dbReference>
<feature type="chain" id="PRO_5043852191" description="Thioredoxin domain-containing protein" evidence="3">
    <location>
        <begin position="24"/>
        <end position="1033"/>
    </location>
</feature>
<evidence type="ECO:0000256" key="1">
    <source>
        <dbReference type="ARBA" id="ARBA00006347"/>
    </source>
</evidence>
<evidence type="ECO:0000256" key="3">
    <source>
        <dbReference type="SAM" id="SignalP"/>
    </source>
</evidence>